<sequence length="153" mass="17294">MNYKCLANIPNSASQITRNSARNILNTSNNNNMSLPSIQASKLSKQQEKNDLQLQQQLKQLSFKGLKQDAPTKHNKLDKYQMYLHIKKLGNMYQSQYTGQIQEVAIHSVSVSNLQKLRCVNNLSNSSAELSIDINSSFEIELTNADANMNDLF</sequence>
<gene>
    <name evidence="1" type="ORF">HINF_LOCUS1353</name>
</gene>
<dbReference type="EMBL" id="CAXDID020000002">
    <property type="protein sequence ID" value="CAL5971413.1"/>
    <property type="molecule type" value="Genomic_DNA"/>
</dbReference>
<keyword evidence="2" id="KW-1185">Reference proteome</keyword>
<name>A0ABP1GJE6_9EUKA</name>
<comment type="caution">
    <text evidence="1">The sequence shown here is derived from an EMBL/GenBank/DDBJ whole genome shotgun (WGS) entry which is preliminary data.</text>
</comment>
<evidence type="ECO:0000313" key="2">
    <source>
        <dbReference type="Proteomes" id="UP001642409"/>
    </source>
</evidence>
<organism evidence="1 2">
    <name type="scientific">Hexamita inflata</name>
    <dbReference type="NCBI Taxonomy" id="28002"/>
    <lineage>
        <taxon>Eukaryota</taxon>
        <taxon>Metamonada</taxon>
        <taxon>Diplomonadida</taxon>
        <taxon>Hexamitidae</taxon>
        <taxon>Hexamitinae</taxon>
        <taxon>Hexamita</taxon>
    </lineage>
</organism>
<reference evidence="1 2" key="1">
    <citation type="submission" date="2024-07" db="EMBL/GenBank/DDBJ databases">
        <authorList>
            <person name="Akdeniz Z."/>
        </authorList>
    </citation>
    <scope>NUCLEOTIDE SEQUENCE [LARGE SCALE GENOMIC DNA]</scope>
</reference>
<protein>
    <submittedName>
        <fullName evidence="1">Hypothetical_protein</fullName>
    </submittedName>
</protein>
<dbReference type="Proteomes" id="UP001642409">
    <property type="component" value="Unassembled WGS sequence"/>
</dbReference>
<proteinExistence type="predicted"/>
<accession>A0ABP1GJE6</accession>
<evidence type="ECO:0000313" key="1">
    <source>
        <dbReference type="EMBL" id="CAL5971413.1"/>
    </source>
</evidence>